<reference evidence="3" key="1">
    <citation type="submission" date="2023-03" db="EMBL/GenBank/DDBJ databases">
        <authorList>
            <person name="Steffen K."/>
            <person name="Cardenas P."/>
        </authorList>
    </citation>
    <scope>NUCLEOTIDE SEQUENCE</scope>
</reference>
<dbReference type="AlphaFoldDB" id="A0AA35TPQ8"/>
<organism evidence="3 4">
    <name type="scientific">Geodia barretti</name>
    <name type="common">Barrett's horny sponge</name>
    <dbReference type="NCBI Taxonomy" id="519541"/>
    <lineage>
        <taxon>Eukaryota</taxon>
        <taxon>Metazoa</taxon>
        <taxon>Porifera</taxon>
        <taxon>Demospongiae</taxon>
        <taxon>Heteroscleromorpha</taxon>
        <taxon>Tetractinellida</taxon>
        <taxon>Astrophorina</taxon>
        <taxon>Geodiidae</taxon>
        <taxon>Geodia</taxon>
    </lineage>
</organism>
<evidence type="ECO:0000256" key="1">
    <source>
        <dbReference type="SAM" id="MobiDB-lite"/>
    </source>
</evidence>
<evidence type="ECO:0000256" key="2">
    <source>
        <dbReference type="SAM" id="Phobius"/>
    </source>
</evidence>
<keyword evidence="2" id="KW-0812">Transmembrane</keyword>
<protein>
    <recommendedName>
        <fullName evidence="5">Ig-like domain-containing protein</fullName>
    </recommendedName>
</protein>
<keyword evidence="2" id="KW-1133">Transmembrane helix</keyword>
<accession>A0AA35TPQ8</accession>
<sequence>MTTSRNTNLAIYSRRLTAQRKHNESLVQCVMTLSAGQTIHSNQGVLMVRDFQAFPRSVNSTLGDTVDFYCRPYFTGYHISWLINGTELCQFNNASGVSELSETSLRIHSVQQQFNNTFVHCKISTTSIISPPAILLIQGELGAVGDLHVAAYSPEFLTISWTAPFSLDITDSHPDLCGLSQGLYEVSVVSINAYRRAQQSSKLLVYLVEYEESGCNTSYGSNATNDTPFLIPASGEAATTANTITLSGVGVGVTVGVMATAILVILGVICWYHSSSSHFCKRRELIKERNLQRNPAYEGWGPKQSPTDQQSAVLPKVRQRGRELSGFTAHAAPTPQQETVYEEIA</sequence>
<feature type="region of interest" description="Disordered" evidence="1">
    <location>
        <begin position="296"/>
        <end position="345"/>
    </location>
</feature>
<evidence type="ECO:0008006" key="5">
    <source>
        <dbReference type="Google" id="ProtNLM"/>
    </source>
</evidence>
<evidence type="ECO:0000313" key="4">
    <source>
        <dbReference type="Proteomes" id="UP001174909"/>
    </source>
</evidence>
<dbReference type="InterPro" id="IPR036179">
    <property type="entry name" value="Ig-like_dom_sf"/>
</dbReference>
<dbReference type="Proteomes" id="UP001174909">
    <property type="component" value="Unassembled WGS sequence"/>
</dbReference>
<evidence type="ECO:0000313" key="3">
    <source>
        <dbReference type="EMBL" id="CAI8051496.1"/>
    </source>
</evidence>
<dbReference type="EMBL" id="CASHTH010003941">
    <property type="protein sequence ID" value="CAI8051496.1"/>
    <property type="molecule type" value="Genomic_DNA"/>
</dbReference>
<name>A0AA35TPQ8_GEOBA</name>
<comment type="caution">
    <text evidence="3">The sequence shown here is derived from an EMBL/GenBank/DDBJ whole genome shotgun (WGS) entry which is preliminary data.</text>
</comment>
<keyword evidence="4" id="KW-1185">Reference proteome</keyword>
<keyword evidence="2" id="KW-0472">Membrane</keyword>
<proteinExistence type="predicted"/>
<dbReference type="SUPFAM" id="SSF48726">
    <property type="entry name" value="Immunoglobulin"/>
    <property type="match status" value="1"/>
</dbReference>
<gene>
    <name evidence="3" type="ORF">GBAR_LOCUS28191</name>
</gene>
<feature type="transmembrane region" description="Helical" evidence="2">
    <location>
        <begin position="249"/>
        <end position="272"/>
    </location>
</feature>